<dbReference type="GO" id="GO:0004519">
    <property type="term" value="F:endonuclease activity"/>
    <property type="evidence" value="ECO:0007669"/>
    <property type="project" value="InterPro"/>
</dbReference>
<accession>A0A060H3Y1</accession>
<evidence type="ECO:0000256" key="1">
    <source>
        <dbReference type="SAM" id="MobiDB-lite"/>
    </source>
</evidence>
<feature type="domain" description="Terminase large subunit GpA endonuclease" evidence="3">
    <location>
        <begin position="299"/>
        <end position="626"/>
    </location>
</feature>
<dbReference type="EMBL" id="CP006696">
    <property type="protein sequence ID" value="AIC10283.1"/>
    <property type="molecule type" value="Genomic_DNA"/>
</dbReference>
<sequence>MSLDDFPDIQLANAYHTVSTAWQHAWEVPPRLEISQWADAYRKIARGSGAEPGQWRTDRHPPLREIMNCLSDHTPVQQVSFMKSGQIGATEIGINWVCYVIDRGIDSMIVTQPVKDLARTWTVAKFDPGVLDMPPLLNKLTTNNTFEKQYPGGTLFVKWANSSSQLRQITACYAFLDEIDEYPRNLNNQGTADQQIAARIMSHGERGKIYRACTPTVAGGSAIEASFLDGDQRHYHIHCPHCGSEQVLDLEHLQPDGTFACAVNGCIIQEHHKNTILKERGTGGTAFWHPHNPSAPPDHRSYHLWAAYAPLGLGLSWKQIADKWAEAKRDPSKLPGFTNLILGLPFQGERDARAAHEVATLAEPGVYRGLVPLGGLVLAAGVDLAHDRAEIHLIATGRGQRRYIVDYAVIDLDPTVLDSYTDLDTYLRGTWKTACGIDMPISAVAIDGGNWTETVAQFIKQHVGWSGQSRILDTPQGFLKQTLYLVRGRAEIKSDRAVYRPSKTTVDERGKTLARDVGVWGVGTSVLKHMIYGWLGAALAAKDNAAQTGTAEDISARMLRFPGGRGDDIPDPLHPDPGALPEHYFAGLTAEYFDKDAGRWIKPRGVRNEPLDTAVYALWATLAPALKVDVMRESQWEALQALYQPTNGSLFDPPAAPPTDTARGTLRSVTATPAPPSAPHDMPSLPNSGFGSDRWNKRL</sequence>
<proteinExistence type="predicted"/>
<dbReference type="Pfam" id="PF05876">
    <property type="entry name" value="GpA_ATPase"/>
    <property type="match status" value="1"/>
</dbReference>
<protein>
    <submittedName>
        <fullName evidence="5">Terminase</fullName>
    </submittedName>
</protein>
<dbReference type="InterPro" id="IPR046454">
    <property type="entry name" value="GpA_endonuclease"/>
</dbReference>
<reference evidence="5 6" key="1">
    <citation type="submission" date="2013-08" db="EMBL/GenBank/DDBJ databases">
        <authorList>
            <person name="Stouthamer R."/>
            <person name="Nunney L."/>
        </authorList>
    </citation>
    <scope>NUCLEOTIDE SEQUENCE [LARGE SCALE GENOMIC DNA]</scope>
    <source>
        <strain evidence="6">ann-1</strain>
        <strain evidence="5">Ann-1</strain>
    </source>
</reference>
<evidence type="ECO:0000313" key="6">
    <source>
        <dbReference type="Proteomes" id="UP000027215"/>
    </source>
</evidence>
<dbReference type="Pfam" id="PF20454">
    <property type="entry name" value="GpA_nuclease"/>
    <property type="match status" value="1"/>
</dbReference>
<dbReference type="EMBL" id="CP006696">
    <property type="protein sequence ID" value="AIC10132.1"/>
    <property type="molecule type" value="Genomic_DNA"/>
</dbReference>
<dbReference type="KEGG" id="xfs:D934_08990"/>
<dbReference type="InterPro" id="IPR046453">
    <property type="entry name" value="GpA_ATPase"/>
</dbReference>
<name>A0A060H3Y1_XYLFS</name>
<dbReference type="GO" id="GO:0016887">
    <property type="term" value="F:ATP hydrolysis activity"/>
    <property type="evidence" value="ECO:0007669"/>
    <property type="project" value="InterPro"/>
</dbReference>
<feature type="domain" description="Phage terminase large subunit GpA ATPase" evidence="2">
    <location>
        <begin position="50"/>
        <end position="277"/>
    </location>
</feature>
<dbReference type="HOGENOM" id="CLU_023850_4_1_6"/>
<dbReference type="PATRIC" id="fig|155920.8.peg.1799"/>
<dbReference type="KEGG" id="xfs:D934_07770"/>
<evidence type="ECO:0000313" key="5">
    <source>
        <dbReference type="EMBL" id="AIC10283.1"/>
    </source>
</evidence>
<gene>
    <name evidence="4" type="ORF">D934_07770</name>
    <name evidence="5" type="ORF">D934_08990</name>
</gene>
<dbReference type="Proteomes" id="UP000027215">
    <property type="component" value="Chromosome"/>
</dbReference>
<evidence type="ECO:0000259" key="3">
    <source>
        <dbReference type="Pfam" id="PF20454"/>
    </source>
</evidence>
<organism evidence="5 6">
    <name type="scientific">Xylella fastidiosa subsp. sandyi Ann-1</name>
    <dbReference type="NCBI Taxonomy" id="155920"/>
    <lineage>
        <taxon>Bacteria</taxon>
        <taxon>Pseudomonadati</taxon>
        <taxon>Pseudomonadota</taxon>
        <taxon>Gammaproteobacteria</taxon>
        <taxon>Lysobacterales</taxon>
        <taxon>Lysobacteraceae</taxon>
        <taxon>Xylella</taxon>
    </lineage>
</organism>
<feature type="region of interest" description="Disordered" evidence="1">
    <location>
        <begin position="647"/>
        <end position="699"/>
    </location>
</feature>
<evidence type="ECO:0000313" key="4">
    <source>
        <dbReference type="EMBL" id="AIC10132.1"/>
    </source>
</evidence>
<dbReference type="RefSeq" id="WP_020851150.1">
    <property type="nucleotide sequence ID" value="NZ_CP006696.1"/>
</dbReference>
<evidence type="ECO:0000259" key="2">
    <source>
        <dbReference type="Pfam" id="PF05876"/>
    </source>
</evidence>
<dbReference type="AlphaFoldDB" id="A0A060H3Y1"/>